<feature type="binding site" evidence="3">
    <location>
        <position position="48"/>
    </location>
    <ligand>
        <name>a divalent metal cation</name>
        <dbReference type="ChEBI" id="CHEBI:60240"/>
    </ligand>
</feature>
<dbReference type="InterPro" id="IPR034660">
    <property type="entry name" value="DinB/YfiT-like"/>
</dbReference>
<proteinExistence type="inferred from homology"/>
<evidence type="ECO:0000256" key="2">
    <source>
        <dbReference type="ARBA" id="ARBA00022723"/>
    </source>
</evidence>
<gene>
    <name evidence="4" type="ORF">GO620_006040</name>
</gene>
<dbReference type="SUPFAM" id="SSF109854">
    <property type="entry name" value="DinB/YfiT-like putative metalloenzymes"/>
    <property type="match status" value="1"/>
</dbReference>
<dbReference type="KEGG" id="mgik:GO620_006040"/>
<evidence type="ECO:0008006" key="6">
    <source>
        <dbReference type="Google" id="ProtNLM"/>
    </source>
</evidence>
<feature type="binding site" evidence="3">
    <location>
        <position position="131"/>
    </location>
    <ligand>
        <name>a divalent metal cation</name>
        <dbReference type="ChEBI" id="CHEBI:60240"/>
    </ligand>
</feature>
<dbReference type="Gene3D" id="1.20.120.450">
    <property type="entry name" value="dinb family like domain"/>
    <property type="match status" value="1"/>
</dbReference>
<sequence>MYRHIQDFLNDWKSEEANTLKIFTEITHDTKSKEINVNVRTIEKLAWHITHSITEMAAAAGILETDQLAETPMPETMAGITELYQKYCGVFAQALRSKWTDSALEDGIPMYGETWKKGRFLQIIIAHQTHHRSQMTVVMRMVGLPVPGIFGPSKEEWEFMGLPAME</sequence>
<dbReference type="Proteomes" id="UP000429232">
    <property type="component" value="Chromosome"/>
</dbReference>
<comment type="similarity">
    <text evidence="1">Belongs to the DinB family.</text>
</comment>
<protein>
    <recommendedName>
        <fullName evidence="6">Damage-inducible protein DinB</fullName>
    </recommendedName>
</protein>
<keyword evidence="5" id="KW-1185">Reference proteome</keyword>
<accession>A0A6I4HVS1</accession>
<evidence type="ECO:0000313" key="4">
    <source>
        <dbReference type="EMBL" id="QQL51519.1"/>
    </source>
</evidence>
<dbReference type="EMBL" id="CP066775">
    <property type="protein sequence ID" value="QQL51519.1"/>
    <property type="molecule type" value="Genomic_DNA"/>
</dbReference>
<evidence type="ECO:0000256" key="1">
    <source>
        <dbReference type="ARBA" id="ARBA00008635"/>
    </source>
</evidence>
<feature type="binding site" evidence="3">
    <location>
        <position position="127"/>
    </location>
    <ligand>
        <name>a divalent metal cation</name>
        <dbReference type="ChEBI" id="CHEBI:60240"/>
    </ligand>
</feature>
<evidence type="ECO:0000256" key="3">
    <source>
        <dbReference type="PIRSR" id="PIRSR607837-1"/>
    </source>
</evidence>
<reference evidence="4 5" key="1">
    <citation type="submission" date="2020-12" db="EMBL/GenBank/DDBJ databases">
        <title>HMF7856_wgs.fasta genome submission.</title>
        <authorList>
            <person name="Kang H."/>
            <person name="Kim H."/>
            <person name="Joh K."/>
        </authorList>
    </citation>
    <scope>NUCLEOTIDE SEQUENCE [LARGE SCALE GENOMIC DNA]</scope>
    <source>
        <strain evidence="4 5">HMF7856</strain>
    </source>
</reference>
<dbReference type="AlphaFoldDB" id="A0A6I4HVS1"/>
<dbReference type="GO" id="GO:0046872">
    <property type="term" value="F:metal ion binding"/>
    <property type="evidence" value="ECO:0007669"/>
    <property type="project" value="UniProtKB-KW"/>
</dbReference>
<name>A0A6I4HVS1_9SPHI</name>
<keyword evidence="2 3" id="KW-0479">Metal-binding</keyword>
<evidence type="ECO:0000313" key="5">
    <source>
        <dbReference type="Proteomes" id="UP000429232"/>
    </source>
</evidence>
<organism evidence="4 5">
    <name type="scientific">Mucilaginibacter ginkgonis</name>
    <dbReference type="NCBI Taxonomy" id="2682091"/>
    <lineage>
        <taxon>Bacteria</taxon>
        <taxon>Pseudomonadati</taxon>
        <taxon>Bacteroidota</taxon>
        <taxon>Sphingobacteriia</taxon>
        <taxon>Sphingobacteriales</taxon>
        <taxon>Sphingobacteriaceae</taxon>
        <taxon>Mucilaginibacter</taxon>
    </lineage>
</organism>
<dbReference type="InterPro" id="IPR007837">
    <property type="entry name" value="DinB"/>
</dbReference>
<dbReference type="Pfam" id="PF05163">
    <property type="entry name" value="DinB"/>
    <property type="match status" value="1"/>
</dbReference>